<reference evidence="3" key="2">
    <citation type="submission" date="2015-01" db="EMBL/GenBank/DDBJ databases">
        <title>Evolutionary Origins and Diversification of the Mycorrhizal Mutualists.</title>
        <authorList>
            <consortium name="DOE Joint Genome Institute"/>
            <consortium name="Mycorrhizal Genomics Consortium"/>
            <person name="Kohler A."/>
            <person name="Kuo A."/>
            <person name="Nagy L.G."/>
            <person name="Floudas D."/>
            <person name="Copeland A."/>
            <person name="Barry K.W."/>
            <person name="Cichocki N."/>
            <person name="Veneault-Fourrey C."/>
            <person name="LaButti K."/>
            <person name="Lindquist E.A."/>
            <person name="Lipzen A."/>
            <person name="Lundell T."/>
            <person name="Morin E."/>
            <person name="Murat C."/>
            <person name="Riley R."/>
            <person name="Ohm R."/>
            <person name="Sun H."/>
            <person name="Tunlid A."/>
            <person name="Henrissat B."/>
            <person name="Grigoriev I.V."/>
            <person name="Hibbett D.S."/>
            <person name="Martin F."/>
        </authorList>
    </citation>
    <scope>NUCLEOTIDE SEQUENCE [LARGE SCALE GENOMIC DNA]</scope>
    <source>
        <strain evidence="3">441</strain>
    </source>
</reference>
<dbReference type="OrthoDB" id="2692743at2759"/>
<dbReference type="Proteomes" id="UP000054018">
    <property type="component" value="Unassembled WGS sequence"/>
</dbReference>
<evidence type="ECO:0000313" key="3">
    <source>
        <dbReference type="Proteomes" id="UP000054018"/>
    </source>
</evidence>
<name>A0A0C9XFJ3_9AGAM</name>
<feature type="region of interest" description="Disordered" evidence="1">
    <location>
        <begin position="1"/>
        <end position="22"/>
    </location>
</feature>
<dbReference type="EMBL" id="KN834328">
    <property type="protein sequence ID" value="KIK11015.1"/>
    <property type="molecule type" value="Genomic_DNA"/>
</dbReference>
<evidence type="ECO:0000313" key="2">
    <source>
        <dbReference type="EMBL" id="KIK11015.1"/>
    </source>
</evidence>
<organism evidence="2 3">
    <name type="scientific">Pisolithus microcarpus 441</name>
    <dbReference type="NCBI Taxonomy" id="765257"/>
    <lineage>
        <taxon>Eukaryota</taxon>
        <taxon>Fungi</taxon>
        <taxon>Dikarya</taxon>
        <taxon>Basidiomycota</taxon>
        <taxon>Agaricomycotina</taxon>
        <taxon>Agaricomycetes</taxon>
        <taxon>Agaricomycetidae</taxon>
        <taxon>Boletales</taxon>
        <taxon>Sclerodermatineae</taxon>
        <taxon>Pisolithaceae</taxon>
        <taxon>Pisolithus</taxon>
    </lineage>
</organism>
<reference evidence="2 3" key="1">
    <citation type="submission" date="2014-04" db="EMBL/GenBank/DDBJ databases">
        <authorList>
            <consortium name="DOE Joint Genome Institute"/>
            <person name="Kuo A."/>
            <person name="Kohler A."/>
            <person name="Costa M.D."/>
            <person name="Nagy L.G."/>
            <person name="Floudas D."/>
            <person name="Copeland A."/>
            <person name="Barry K.W."/>
            <person name="Cichocki N."/>
            <person name="Veneault-Fourrey C."/>
            <person name="LaButti K."/>
            <person name="Lindquist E.A."/>
            <person name="Lipzen A."/>
            <person name="Lundell T."/>
            <person name="Morin E."/>
            <person name="Murat C."/>
            <person name="Sun H."/>
            <person name="Tunlid A."/>
            <person name="Henrissat B."/>
            <person name="Grigoriev I.V."/>
            <person name="Hibbett D.S."/>
            <person name="Martin F."/>
            <person name="Nordberg H.P."/>
            <person name="Cantor M.N."/>
            <person name="Hua S.X."/>
        </authorList>
    </citation>
    <scope>NUCLEOTIDE SEQUENCE [LARGE SCALE GENOMIC DNA]</scope>
    <source>
        <strain evidence="2 3">441</strain>
    </source>
</reference>
<dbReference type="HOGENOM" id="CLU_031133_0_0_1"/>
<feature type="compositionally biased region" description="Polar residues" evidence="1">
    <location>
        <begin position="1"/>
        <end position="14"/>
    </location>
</feature>
<feature type="non-terminal residue" evidence="2">
    <location>
        <position position="303"/>
    </location>
</feature>
<evidence type="ECO:0000256" key="1">
    <source>
        <dbReference type="SAM" id="MobiDB-lite"/>
    </source>
</evidence>
<sequence length="303" mass="32838">MAGTRNTRSTSQASPRDPLTAQISTVSDHASGLCYLHKREMIPMGTEATIDRLSTALHLIAQLPSVPASALDGIRAVAFLLEKIGTSNLINEIQNTLCPSLSEMLTNHVIAAISPHIASLQDSTIKLSSAPAPRALTGDNTDDHINGNPLSAELPELVANQAETRTRQVLFTPSPTQTFYTKETDPNSIATDILALTSTLQDENSPYVKIKSATCLNNGNLLLELSSTGAANWIRSDPVRKVLSESLGINAVVKTQTFPLVIPFFPTVHDLADPTFLRELETENDIPANALYSARWVKHPDRR</sequence>
<accession>A0A0C9XFJ3</accession>
<protein>
    <submittedName>
        <fullName evidence="2">Uncharacterized protein</fullName>
    </submittedName>
</protein>
<keyword evidence="3" id="KW-1185">Reference proteome</keyword>
<dbReference type="AlphaFoldDB" id="A0A0C9XFJ3"/>
<gene>
    <name evidence="2" type="ORF">PISMIDRAFT_123481</name>
</gene>
<proteinExistence type="predicted"/>